<dbReference type="Proteomes" id="UP001054945">
    <property type="component" value="Unassembled WGS sequence"/>
</dbReference>
<evidence type="ECO:0008006" key="4">
    <source>
        <dbReference type="Google" id="ProtNLM"/>
    </source>
</evidence>
<dbReference type="EMBL" id="BPLR01017158">
    <property type="protein sequence ID" value="GIY89126.1"/>
    <property type="molecule type" value="Genomic_DNA"/>
</dbReference>
<name>A0AAV4X2S1_CAEEX</name>
<keyword evidence="1" id="KW-0472">Membrane</keyword>
<keyword evidence="1" id="KW-0812">Transmembrane</keyword>
<evidence type="ECO:0000313" key="3">
    <source>
        <dbReference type="Proteomes" id="UP001054945"/>
    </source>
</evidence>
<dbReference type="AlphaFoldDB" id="A0AAV4X2S1"/>
<evidence type="ECO:0000313" key="2">
    <source>
        <dbReference type="EMBL" id="GIY89126.1"/>
    </source>
</evidence>
<organism evidence="2 3">
    <name type="scientific">Caerostris extrusa</name>
    <name type="common">Bark spider</name>
    <name type="synonym">Caerostris bankana</name>
    <dbReference type="NCBI Taxonomy" id="172846"/>
    <lineage>
        <taxon>Eukaryota</taxon>
        <taxon>Metazoa</taxon>
        <taxon>Ecdysozoa</taxon>
        <taxon>Arthropoda</taxon>
        <taxon>Chelicerata</taxon>
        <taxon>Arachnida</taxon>
        <taxon>Araneae</taxon>
        <taxon>Araneomorphae</taxon>
        <taxon>Entelegynae</taxon>
        <taxon>Araneoidea</taxon>
        <taxon>Araneidae</taxon>
        <taxon>Caerostris</taxon>
    </lineage>
</organism>
<keyword evidence="1" id="KW-1133">Transmembrane helix</keyword>
<comment type="caution">
    <text evidence="2">The sequence shown here is derived from an EMBL/GenBank/DDBJ whole genome shotgun (WGS) entry which is preliminary data.</text>
</comment>
<keyword evidence="3" id="KW-1185">Reference proteome</keyword>
<feature type="transmembrane region" description="Helical" evidence="1">
    <location>
        <begin position="128"/>
        <end position="148"/>
    </location>
</feature>
<reference evidence="2 3" key="1">
    <citation type="submission" date="2021-06" db="EMBL/GenBank/DDBJ databases">
        <title>Caerostris extrusa draft genome.</title>
        <authorList>
            <person name="Kono N."/>
            <person name="Arakawa K."/>
        </authorList>
    </citation>
    <scope>NUCLEOTIDE SEQUENCE [LARGE SCALE GENOMIC DNA]</scope>
</reference>
<gene>
    <name evidence="2" type="ORF">CEXT_707661</name>
</gene>
<sequence length="160" mass="19147">MIFRKRNTFCPILMQPIAPITMLYGNKTTEQDHGLSRSVIYPYFGMKYVHIYVPKKHYKRCTGCEGERMMHEYRHELCRNPLKRCLKDFSYERLHECKRMCNADCVNKVSLYHRRNPHLNHFWAEWELFSYIGGLIGCWLGISVWAFVDIIEANFKGLFV</sequence>
<evidence type="ECO:0000256" key="1">
    <source>
        <dbReference type="SAM" id="Phobius"/>
    </source>
</evidence>
<protein>
    <recommendedName>
        <fullName evidence="4">ShKT domain-containing protein</fullName>
    </recommendedName>
</protein>
<proteinExistence type="predicted"/>
<accession>A0AAV4X2S1</accession>